<dbReference type="AlphaFoldDB" id="A0A1H0SMS4"/>
<gene>
    <name evidence="2" type="ORF">SAMN04515671_4169</name>
</gene>
<reference evidence="2 3" key="1">
    <citation type="submission" date="2016-10" db="EMBL/GenBank/DDBJ databases">
        <authorList>
            <person name="de Groot N.N."/>
        </authorList>
    </citation>
    <scope>NUCLEOTIDE SEQUENCE [LARGE SCALE GENOMIC DNA]</scope>
    <source>
        <strain evidence="3">P4-7,KCTC 19426,CECT 7604</strain>
    </source>
</reference>
<protein>
    <submittedName>
        <fullName evidence="2">Uncharacterized protein</fullName>
    </submittedName>
</protein>
<organism evidence="2 3">
    <name type="scientific">Nakamurella panacisegetis</name>
    <dbReference type="NCBI Taxonomy" id="1090615"/>
    <lineage>
        <taxon>Bacteria</taxon>
        <taxon>Bacillati</taxon>
        <taxon>Actinomycetota</taxon>
        <taxon>Actinomycetes</taxon>
        <taxon>Nakamurellales</taxon>
        <taxon>Nakamurellaceae</taxon>
        <taxon>Nakamurella</taxon>
    </lineage>
</organism>
<keyword evidence="1" id="KW-1133">Transmembrane helix</keyword>
<keyword evidence="1" id="KW-0812">Transmembrane</keyword>
<evidence type="ECO:0000256" key="1">
    <source>
        <dbReference type="SAM" id="Phobius"/>
    </source>
</evidence>
<evidence type="ECO:0000313" key="3">
    <source>
        <dbReference type="Proteomes" id="UP000198741"/>
    </source>
</evidence>
<feature type="transmembrane region" description="Helical" evidence="1">
    <location>
        <begin position="78"/>
        <end position="99"/>
    </location>
</feature>
<feature type="transmembrane region" description="Helical" evidence="1">
    <location>
        <begin position="12"/>
        <end position="35"/>
    </location>
</feature>
<dbReference type="STRING" id="1090615.SAMN04515671_4169"/>
<dbReference type="Proteomes" id="UP000198741">
    <property type="component" value="Chromosome I"/>
</dbReference>
<keyword evidence="1" id="KW-0472">Membrane</keyword>
<keyword evidence="3" id="KW-1185">Reference proteome</keyword>
<accession>A0A1H0SMS4</accession>
<dbReference type="EMBL" id="LT629710">
    <property type="protein sequence ID" value="SDP42466.1"/>
    <property type="molecule type" value="Genomic_DNA"/>
</dbReference>
<evidence type="ECO:0000313" key="2">
    <source>
        <dbReference type="EMBL" id="SDP42466.1"/>
    </source>
</evidence>
<dbReference type="RefSeq" id="WP_090479939.1">
    <property type="nucleotide sequence ID" value="NZ_LT629710.1"/>
</dbReference>
<name>A0A1H0SMS4_9ACTN</name>
<sequence length="101" mass="10477">MALPRILRTVEATAGLLSAGVLLSGVVLAVLAAVAPALIGGSGLSATDGPRLDRILVPLIVGGAGESMRLFRPRWNTPVRAVAAVAVVVASLLALWWGWWR</sequence>
<proteinExistence type="predicted"/>